<keyword evidence="1" id="KW-0732">Signal</keyword>
<evidence type="ECO:0000313" key="4">
    <source>
        <dbReference type="Proteomes" id="UP000319976"/>
    </source>
</evidence>
<keyword evidence="4" id="KW-1185">Reference proteome</keyword>
<evidence type="ECO:0000259" key="2">
    <source>
        <dbReference type="Pfam" id="PF20598"/>
    </source>
</evidence>
<organism evidence="3 4">
    <name type="scientific">Calycomorphotria hydatis</name>
    <dbReference type="NCBI Taxonomy" id="2528027"/>
    <lineage>
        <taxon>Bacteria</taxon>
        <taxon>Pseudomonadati</taxon>
        <taxon>Planctomycetota</taxon>
        <taxon>Planctomycetia</taxon>
        <taxon>Planctomycetales</taxon>
        <taxon>Planctomycetaceae</taxon>
        <taxon>Calycomorphotria</taxon>
    </lineage>
</organism>
<dbReference type="PROSITE" id="PS51257">
    <property type="entry name" value="PROKAR_LIPOPROTEIN"/>
    <property type="match status" value="1"/>
</dbReference>
<dbReference type="AlphaFoldDB" id="A0A517T8H9"/>
<dbReference type="KEGG" id="chya:V22_19350"/>
<accession>A0A517T8H9</accession>
<feature type="signal peptide" evidence="1">
    <location>
        <begin position="1"/>
        <end position="24"/>
    </location>
</feature>
<evidence type="ECO:0000313" key="3">
    <source>
        <dbReference type="EMBL" id="QDT64694.1"/>
    </source>
</evidence>
<dbReference type="InterPro" id="IPR046474">
    <property type="entry name" value="DUF6795"/>
</dbReference>
<sequence precursor="true">MPKTLYKPIHWTTAVLLMSSLALVSGCSSEETYEFVPVSGRLTLDGKPLSNVRITFTPKLDGDNIIVGPSSMATTDADGRFQLVAANKSFEKGAIVGEHRVYFQEYPPAVEDPPANIDPAEYYDESLKNSPVQTFTPLLSSELVEGLVFTVPPEGTDSADFEYNSQ</sequence>
<dbReference type="Pfam" id="PF20598">
    <property type="entry name" value="DUF6795"/>
    <property type="match status" value="1"/>
</dbReference>
<feature type="chain" id="PRO_5021972196" description="DUF6795 domain-containing protein" evidence="1">
    <location>
        <begin position="25"/>
        <end position="166"/>
    </location>
</feature>
<dbReference type="Proteomes" id="UP000319976">
    <property type="component" value="Chromosome"/>
</dbReference>
<reference evidence="3 4" key="1">
    <citation type="submission" date="2019-02" db="EMBL/GenBank/DDBJ databases">
        <title>Deep-cultivation of Planctomycetes and their phenomic and genomic characterization uncovers novel biology.</title>
        <authorList>
            <person name="Wiegand S."/>
            <person name="Jogler M."/>
            <person name="Boedeker C."/>
            <person name="Pinto D."/>
            <person name="Vollmers J."/>
            <person name="Rivas-Marin E."/>
            <person name="Kohn T."/>
            <person name="Peeters S.H."/>
            <person name="Heuer A."/>
            <person name="Rast P."/>
            <person name="Oberbeckmann S."/>
            <person name="Bunk B."/>
            <person name="Jeske O."/>
            <person name="Meyerdierks A."/>
            <person name="Storesund J.E."/>
            <person name="Kallscheuer N."/>
            <person name="Luecker S."/>
            <person name="Lage O.M."/>
            <person name="Pohl T."/>
            <person name="Merkel B.J."/>
            <person name="Hornburger P."/>
            <person name="Mueller R.-W."/>
            <person name="Bruemmer F."/>
            <person name="Labrenz M."/>
            <person name="Spormann A.M."/>
            <person name="Op den Camp H."/>
            <person name="Overmann J."/>
            <person name="Amann R."/>
            <person name="Jetten M.S.M."/>
            <person name="Mascher T."/>
            <person name="Medema M.H."/>
            <person name="Devos D.P."/>
            <person name="Kaster A.-K."/>
            <person name="Ovreas L."/>
            <person name="Rohde M."/>
            <person name="Galperin M.Y."/>
            <person name="Jogler C."/>
        </authorList>
    </citation>
    <scope>NUCLEOTIDE SEQUENCE [LARGE SCALE GENOMIC DNA]</scope>
    <source>
        <strain evidence="3 4">V22</strain>
    </source>
</reference>
<gene>
    <name evidence="3" type="ORF">V22_19350</name>
</gene>
<proteinExistence type="predicted"/>
<protein>
    <recommendedName>
        <fullName evidence="2">DUF6795 domain-containing protein</fullName>
    </recommendedName>
</protein>
<name>A0A517T8H9_9PLAN</name>
<feature type="domain" description="DUF6795" evidence="2">
    <location>
        <begin position="38"/>
        <end position="95"/>
    </location>
</feature>
<evidence type="ECO:0000256" key="1">
    <source>
        <dbReference type="SAM" id="SignalP"/>
    </source>
</evidence>
<dbReference type="EMBL" id="CP036316">
    <property type="protein sequence ID" value="QDT64694.1"/>
    <property type="molecule type" value="Genomic_DNA"/>
</dbReference>
<dbReference type="RefSeq" id="WP_145262075.1">
    <property type="nucleotide sequence ID" value="NZ_CP036316.1"/>
</dbReference>